<evidence type="ECO:0000313" key="2">
    <source>
        <dbReference type="EMBL" id="KAG2221902.1"/>
    </source>
</evidence>
<proteinExistence type="predicted"/>
<dbReference type="EMBL" id="JAEPRB010000096">
    <property type="protein sequence ID" value="KAG2221902.1"/>
    <property type="molecule type" value="Genomic_DNA"/>
</dbReference>
<dbReference type="InterPro" id="IPR022742">
    <property type="entry name" value="Hydrolase_4"/>
</dbReference>
<accession>A0A8H7VK63</accession>
<dbReference type="SUPFAM" id="SSF53474">
    <property type="entry name" value="alpha/beta-Hydrolases"/>
    <property type="match status" value="1"/>
</dbReference>
<evidence type="ECO:0000313" key="3">
    <source>
        <dbReference type="Proteomes" id="UP000646827"/>
    </source>
</evidence>
<dbReference type="OrthoDB" id="408373at2759"/>
<comment type="caution">
    <text evidence="2">The sequence shown here is derived from an EMBL/GenBank/DDBJ whole genome shotgun (WGS) entry which is preliminary data.</text>
</comment>
<organism evidence="2 3">
    <name type="scientific">Circinella minor</name>
    <dbReference type="NCBI Taxonomy" id="1195481"/>
    <lineage>
        <taxon>Eukaryota</taxon>
        <taxon>Fungi</taxon>
        <taxon>Fungi incertae sedis</taxon>
        <taxon>Mucoromycota</taxon>
        <taxon>Mucoromycotina</taxon>
        <taxon>Mucoromycetes</taxon>
        <taxon>Mucorales</taxon>
        <taxon>Lichtheimiaceae</taxon>
        <taxon>Circinella</taxon>
    </lineage>
</organism>
<evidence type="ECO:0000259" key="1">
    <source>
        <dbReference type="Pfam" id="PF12146"/>
    </source>
</evidence>
<dbReference type="Proteomes" id="UP000646827">
    <property type="component" value="Unassembled WGS sequence"/>
</dbReference>
<dbReference type="Gene3D" id="3.40.50.1820">
    <property type="entry name" value="alpha/beta hydrolase"/>
    <property type="match status" value="1"/>
</dbReference>
<keyword evidence="3" id="KW-1185">Reference proteome</keyword>
<protein>
    <recommendedName>
        <fullName evidence="1">Serine aminopeptidase S33 domain-containing protein</fullName>
    </recommendedName>
</protein>
<dbReference type="Pfam" id="PF12146">
    <property type="entry name" value="Hydrolase_4"/>
    <property type="match status" value="1"/>
</dbReference>
<sequence>MLPSAKFVVAYTIGALVLALWLKSESISKNKKPLPSLRVNPSETYTENFYPNGKYLEFPMGTMRYWLFGNPNGKRVVMVHGISTGSPTYDKLARYMADAGHNVLVFDLWGRGYSDAPPTYYDESLYTTQLALLLQKVGWDSDVDVVGVSLGGAIATSFTAFYPEIVNRLILIAPAGLMQADSDIPLYGRIFRLPIVNKIVIHPYLKPVAMWGITQFYKAARPKALGPNKNPESIRIADAAFSQFHKHSGFFHAFLSTVIDYPLFDLHERYERVGQRDINRKILVIWGTDDVTVPFRHSQLLKKLIPQSKLSVYEDAAHDVLISRYPQVNLEIKEFLAE</sequence>
<dbReference type="InterPro" id="IPR000073">
    <property type="entry name" value="AB_hydrolase_1"/>
</dbReference>
<reference evidence="2 3" key="1">
    <citation type="submission" date="2020-12" db="EMBL/GenBank/DDBJ databases">
        <title>Metabolic potential, ecology and presence of endohyphal bacteria is reflected in genomic diversity of Mucoromycotina.</title>
        <authorList>
            <person name="Muszewska A."/>
            <person name="Okrasinska A."/>
            <person name="Steczkiewicz K."/>
            <person name="Drgas O."/>
            <person name="Orlowska M."/>
            <person name="Perlinska-Lenart U."/>
            <person name="Aleksandrzak-Piekarczyk T."/>
            <person name="Szatraj K."/>
            <person name="Zielenkiewicz U."/>
            <person name="Pilsyk S."/>
            <person name="Malc E."/>
            <person name="Mieczkowski P."/>
            <person name="Kruszewska J.S."/>
            <person name="Biernat P."/>
            <person name="Pawlowska J."/>
        </authorList>
    </citation>
    <scope>NUCLEOTIDE SEQUENCE [LARGE SCALE GENOMIC DNA]</scope>
    <source>
        <strain evidence="2 3">CBS 142.35</strain>
    </source>
</reference>
<dbReference type="PANTHER" id="PTHR43194">
    <property type="entry name" value="HYDROLASE ALPHA/BETA FOLD FAMILY"/>
    <property type="match status" value="1"/>
</dbReference>
<dbReference type="InterPro" id="IPR029058">
    <property type="entry name" value="AB_hydrolase_fold"/>
</dbReference>
<dbReference type="PRINTS" id="PR00111">
    <property type="entry name" value="ABHYDROLASE"/>
</dbReference>
<name>A0A8H7VK63_9FUNG</name>
<dbReference type="InterPro" id="IPR050228">
    <property type="entry name" value="Carboxylesterase_BioH"/>
</dbReference>
<gene>
    <name evidence="2" type="ORF">INT45_013238</name>
</gene>
<feature type="domain" description="Serine aminopeptidase S33" evidence="1">
    <location>
        <begin position="74"/>
        <end position="321"/>
    </location>
</feature>
<dbReference type="AlphaFoldDB" id="A0A8H7VK63"/>
<dbReference type="PANTHER" id="PTHR43194:SF2">
    <property type="entry name" value="PEROXISOMAL MEMBRANE PROTEIN LPX1"/>
    <property type="match status" value="1"/>
</dbReference>